<keyword evidence="4" id="KW-1185">Reference proteome</keyword>
<dbReference type="PANTHER" id="PTHR46268">
    <property type="entry name" value="STRESS RESPONSE PROTEIN NHAX"/>
    <property type="match status" value="1"/>
</dbReference>
<dbReference type="RefSeq" id="WP_090739722.1">
    <property type="nucleotide sequence ID" value="NZ_FMVT01000001.1"/>
</dbReference>
<accession>A0A1G5BUS0</accession>
<proteinExistence type="inferred from homology"/>
<dbReference type="EMBL" id="FMVT01000001">
    <property type="protein sequence ID" value="SCX93952.1"/>
    <property type="molecule type" value="Genomic_DNA"/>
</dbReference>
<evidence type="ECO:0000313" key="3">
    <source>
        <dbReference type="EMBL" id="SCX93952.1"/>
    </source>
</evidence>
<dbReference type="STRING" id="336292.SAMN05660710_00287"/>
<dbReference type="PANTHER" id="PTHR46268:SF15">
    <property type="entry name" value="UNIVERSAL STRESS PROTEIN HP_0031"/>
    <property type="match status" value="1"/>
</dbReference>
<feature type="domain" description="UspA" evidence="2">
    <location>
        <begin position="1"/>
        <end position="154"/>
    </location>
</feature>
<comment type="similarity">
    <text evidence="1">Belongs to the universal stress protein A family.</text>
</comment>
<evidence type="ECO:0000259" key="2">
    <source>
        <dbReference type="Pfam" id="PF00582"/>
    </source>
</evidence>
<dbReference type="InterPro" id="IPR006016">
    <property type="entry name" value="UspA"/>
</dbReference>
<reference evidence="3 4" key="1">
    <citation type="submission" date="2016-10" db="EMBL/GenBank/DDBJ databases">
        <authorList>
            <person name="de Groot N.N."/>
        </authorList>
    </citation>
    <scope>NUCLEOTIDE SEQUENCE [LARGE SCALE GENOMIC DNA]</scope>
    <source>
        <strain evidence="3 4">CGMCC 1.8925</strain>
    </source>
</reference>
<evidence type="ECO:0000256" key="1">
    <source>
        <dbReference type="ARBA" id="ARBA00008791"/>
    </source>
</evidence>
<dbReference type="OrthoDB" id="9804721at2"/>
<dbReference type="Proteomes" id="UP000199502">
    <property type="component" value="Unassembled WGS sequence"/>
</dbReference>
<dbReference type="PRINTS" id="PR01438">
    <property type="entry name" value="UNVRSLSTRESS"/>
</dbReference>
<dbReference type="CDD" id="cd00293">
    <property type="entry name" value="USP-like"/>
    <property type="match status" value="2"/>
</dbReference>
<evidence type="ECO:0000313" key="4">
    <source>
        <dbReference type="Proteomes" id="UP000199502"/>
    </source>
</evidence>
<dbReference type="Pfam" id="PF00582">
    <property type="entry name" value="Usp"/>
    <property type="match status" value="2"/>
</dbReference>
<feature type="domain" description="UspA" evidence="2">
    <location>
        <begin position="162"/>
        <end position="282"/>
    </location>
</feature>
<dbReference type="Gene3D" id="3.40.50.12370">
    <property type="match status" value="1"/>
</dbReference>
<protein>
    <submittedName>
        <fullName evidence="3">Nucleotide-binding universal stress protein, UspA family</fullName>
    </submittedName>
</protein>
<organism evidence="3 4">
    <name type="scientific">Paracoccus tibetensis</name>
    <dbReference type="NCBI Taxonomy" id="336292"/>
    <lineage>
        <taxon>Bacteria</taxon>
        <taxon>Pseudomonadati</taxon>
        <taxon>Pseudomonadota</taxon>
        <taxon>Alphaproteobacteria</taxon>
        <taxon>Rhodobacterales</taxon>
        <taxon>Paracoccaceae</taxon>
        <taxon>Paracoccus</taxon>
    </lineage>
</organism>
<dbReference type="SUPFAM" id="SSF52402">
    <property type="entry name" value="Adenine nucleotide alpha hydrolases-like"/>
    <property type="match status" value="2"/>
</dbReference>
<gene>
    <name evidence="3" type="ORF">SAMN05660710_00287</name>
</gene>
<name>A0A1G5BUS0_9RHOB</name>
<dbReference type="InterPro" id="IPR006015">
    <property type="entry name" value="Universal_stress_UspA"/>
</dbReference>
<sequence length="282" mass="30293">MPDRIIALIDDSIYAQSVCEHAAWAAQLCGWPVELIHVLGRREALRKSGFGRRLAPRDALLEQLDALDSERLRVATGHATVMLEDARAQTASYGAGEVSTRLVQGDLVETVTAPEARSAMIVIGKRGEAADFARGHLGSNLERVARASACPVLVASRAFRPIRRVLLAFDGGVSSRRAADQLAEIPLLSRCTIELATVGDRSAGLQAAVEEAILRLRAAGLRAEEIALDGEPEEALLARIEAAAHDLVVMGAYGHSRIRNLIIGSTTTQMLIGARLPVLLFR</sequence>
<dbReference type="AlphaFoldDB" id="A0A1G5BUS0"/>